<evidence type="ECO:0000256" key="3">
    <source>
        <dbReference type="ARBA" id="ARBA00023237"/>
    </source>
</evidence>
<dbReference type="Pfam" id="PF07676">
    <property type="entry name" value="PD40"/>
    <property type="match status" value="1"/>
</dbReference>
<dbReference type="KEGG" id="rhoz:GXP67_06105"/>
<dbReference type="PROSITE" id="PS51782">
    <property type="entry name" value="LYSM"/>
    <property type="match status" value="1"/>
</dbReference>
<dbReference type="InterPro" id="IPR050330">
    <property type="entry name" value="Bact_OuterMem_StrucFunc"/>
</dbReference>
<dbReference type="Gene3D" id="3.30.1330.60">
    <property type="entry name" value="OmpA-like domain"/>
    <property type="match status" value="1"/>
</dbReference>
<gene>
    <name evidence="7" type="ORF">GXP67_06105</name>
</gene>
<keyword evidence="8" id="KW-1185">Reference proteome</keyword>
<dbReference type="InterPro" id="IPR011659">
    <property type="entry name" value="WD40"/>
</dbReference>
<evidence type="ECO:0000259" key="5">
    <source>
        <dbReference type="PROSITE" id="PS51123"/>
    </source>
</evidence>
<dbReference type="EMBL" id="CP048222">
    <property type="protein sequence ID" value="QHT66260.1"/>
    <property type="molecule type" value="Genomic_DNA"/>
</dbReference>
<dbReference type="RefSeq" id="WP_162442323.1">
    <property type="nucleotide sequence ID" value="NZ_CP048222.1"/>
</dbReference>
<dbReference type="Pfam" id="PF01476">
    <property type="entry name" value="LysM"/>
    <property type="match status" value="1"/>
</dbReference>
<keyword evidence="2 4" id="KW-0472">Membrane</keyword>
<dbReference type="PANTHER" id="PTHR30329:SF21">
    <property type="entry name" value="LIPOPROTEIN YIAD-RELATED"/>
    <property type="match status" value="1"/>
</dbReference>
<comment type="subcellular location">
    <subcellularLocation>
        <location evidence="1">Cell outer membrane</location>
    </subcellularLocation>
</comment>
<reference evidence="7 8" key="1">
    <citation type="submission" date="2020-01" db="EMBL/GenBank/DDBJ databases">
        <authorList>
            <person name="Kim M.K."/>
        </authorList>
    </citation>
    <scope>NUCLEOTIDE SEQUENCE [LARGE SCALE GENOMIC DNA]</scope>
    <source>
        <strain evidence="7 8">172606-1</strain>
    </source>
</reference>
<evidence type="ECO:0000313" key="7">
    <source>
        <dbReference type="EMBL" id="QHT66260.1"/>
    </source>
</evidence>
<dbReference type="Proteomes" id="UP000480178">
    <property type="component" value="Chromosome"/>
</dbReference>
<name>A0A6C0GF15_9BACT</name>
<dbReference type="InterPro" id="IPR036779">
    <property type="entry name" value="LysM_dom_sf"/>
</dbReference>
<dbReference type="InterPro" id="IPR018392">
    <property type="entry name" value="LysM"/>
</dbReference>
<dbReference type="SUPFAM" id="SSF117074">
    <property type="entry name" value="Hypothetical protein PA1324"/>
    <property type="match status" value="1"/>
</dbReference>
<dbReference type="AlphaFoldDB" id="A0A6C0GF15"/>
<dbReference type="SMART" id="SM00257">
    <property type="entry name" value="LysM"/>
    <property type="match status" value="1"/>
</dbReference>
<sequence>MKSRAAIFLMYLIIWISSCIFSFPSLAQSSPSKKVLKQHLLHADYYWQHELYAEAAKYYGIASRIAPDDSYITYHLAQCHRHLFDYKSAEKEYGQVYYSAAQKYPEALFYYALMQKFNKKYVEAIKNFDSFIENAVVNEAFDPVTKSKLIDRAKLEKAGCAFAFAQLLLPWREFNFSQLPKPVVSDFHDYAPIIVENDSALIITSGRENTTGKIKDIKLGEYLSDMYRFHVDSTGWNKTINNDQFEAINTPWGDGTGTFNASKDKFYFTSCYEENSSCKIYLTTLQNGVWTKPVKLNTQVNLTGFDSRQPALSPSGDTLYFVSNRPGGFGLNDIWMSVSRRNENWSQPVNVGSKINTPQQELSPYYNAVENKLFFASDGHIGLGGLDIFMADGPDKEVINMGFPINSDKDDFFFIMGTTTGYLSSNRSGTYGNFDIYSFKIKSSETVLALINRNLLEKKIDLSYLASFNLDYLPEEDKLAVDRIVSRKEAGRLYKKDLPLDKEDAFFYAHLSTEEKQKIERMVDQRINQLTESDLSVLRGQDEFYYQNLATEDKERINRMTKAFLQAKISNQDIVLTDEDAFYYQKLSYEDKQRLNRVIASRIHEETDPLVDPTSLSTEDRFYYEKLPAAEKERINRMIAAKKALQESGEDIALNEEDSFYYTHLSEEEKKIVNRIISTQLTNAIASSDVSSLREQEQFQYQQLPVNEKNQISSQRSRFKNGEKINAQDASLNNFSMGDYNNVSISGKLMETATRSPAAGIMIPLVNEKGSIIKMIRTGEDGSFKYTNLPLDENYKILIETPSSNIAEPSKYYVEDLQVIGYEEAPISINLKNIYFDFNKYALRKESIDILEKLADFYHRFPDIQIEIHAYTDSIGSDAYNLVLSRQRGEAVLNYLLQKELPSHVLVVNARGKSNPATSNEDSTGRQNNRRVEFLIKGGPLLYNQDLKTYILPARTSLESIARETGMTVKELQELNNLTSDFIEPYQPIKVRISKKSETSGFTKNKKSSPEK</sequence>
<dbReference type="InterPro" id="IPR036737">
    <property type="entry name" value="OmpA-like_sf"/>
</dbReference>
<dbReference type="InterPro" id="IPR006665">
    <property type="entry name" value="OmpA-like"/>
</dbReference>
<accession>A0A6C0GF15</accession>
<dbReference type="PANTHER" id="PTHR30329">
    <property type="entry name" value="STATOR ELEMENT OF FLAGELLAR MOTOR COMPLEX"/>
    <property type="match status" value="1"/>
</dbReference>
<dbReference type="GO" id="GO:0009279">
    <property type="term" value="C:cell outer membrane"/>
    <property type="evidence" value="ECO:0007669"/>
    <property type="project" value="UniProtKB-SubCell"/>
</dbReference>
<dbReference type="PROSITE" id="PS51123">
    <property type="entry name" value="OMPA_2"/>
    <property type="match status" value="1"/>
</dbReference>
<feature type="domain" description="LysM" evidence="6">
    <location>
        <begin position="948"/>
        <end position="991"/>
    </location>
</feature>
<dbReference type="SUPFAM" id="SSF48452">
    <property type="entry name" value="TPR-like"/>
    <property type="match status" value="1"/>
</dbReference>
<dbReference type="PROSITE" id="PS51257">
    <property type="entry name" value="PROKAR_LIPOPROTEIN"/>
    <property type="match status" value="1"/>
</dbReference>
<dbReference type="SUPFAM" id="SSF82171">
    <property type="entry name" value="DPP6 N-terminal domain-like"/>
    <property type="match status" value="1"/>
</dbReference>
<feature type="domain" description="OmpA-like" evidence="5">
    <location>
        <begin position="823"/>
        <end position="940"/>
    </location>
</feature>
<dbReference type="Gene3D" id="1.25.40.10">
    <property type="entry name" value="Tetratricopeptide repeat domain"/>
    <property type="match status" value="1"/>
</dbReference>
<evidence type="ECO:0000256" key="2">
    <source>
        <dbReference type="ARBA" id="ARBA00023136"/>
    </source>
</evidence>
<protein>
    <submittedName>
        <fullName evidence="7">OmpA family protein</fullName>
    </submittedName>
</protein>
<dbReference type="Pfam" id="PF00691">
    <property type="entry name" value="OmpA"/>
    <property type="match status" value="1"/>
</dbReference>
<dbReference type="InterPro" id="IPR006664">
    <property type="entry name" value="OMP_bac"/>
</dbReference>
<evidence type="ECO:0000256" key="4">
    <source>
        <dbReference type="PROSITE-ProRule" id="PRU00473"/>
    </source>
</evidence>
<dbReference type="SUPFAM" id="SSF103088">
    <property type="entry name" value="OmpA-like"/>
    <property type="match status" value="1"/>
</dbReference>
<evidence type="ECO:0000259" key="6">
    <source>
        <dbReference type="PROSITE" id="PS51782"/>
    </source>
</evidence>
<keyword evidence="3" id="KW-0998">Cell outer membrane</keyword>
<dbReference type="InterPro" id="IPR011990">
    <property type="entry name" value="TPR-like_helical_dom_sf"/>
</dbReference>
<evidence type="ECO:0000256" key="1">
    <source>
        <dbReference type="ARBA" id="ARBA00004442"/>
    </source>
</evidence>
<dbReference type="CDD" id="cd07185">
    <property type="entry name" value="OmpA_C-like"/>
    <property type="match status" value="1"/>
</dbReference>
<organism evidence="7 8">
    <name type="scientific">Rhodocytophaga rosea</name>
    <dbReference type="NCBI Taxonomy" id="2704465"/>
    <lineage>
        <taxon>Bacteria</taxon>
        <taxon>Pseudomonadati</taxon>
        <taxon>Bacteroidota</taxon>
        <taxon>Cytophagia</taxon>
        <taxon>Cytophagales</taxon>
        <taxon>Rhodocytophagaceae</taxon>
        <taxon>Rhodocytophaga</taxon>
    </lineage>
</organism>
<proteinExistence type="predicted"/>
<dbReference type="Gene3D" id="3.10.350.10">
    <property type="entry name" value="LysM domain"/>
    <property type="match status" value="1"/>
</dbReference>
<dbReference type="PRINTS" id="PR01021">
    <property type="entry name" value="OMPADOMAIN"/>
</dbReference>
<evidence type="ECO:0000313" key="8">
    <source>
        <dbReference type="Proteomes" id="UP000480178"/>
    </source>
</evidence>
<dbReference type="CDD" id="cd00118">
    <property type="entry name" value="LysM"/>
    <property type="match status" value="1"/>
</dbReference>